<keyword evidence="2" id="KW-1003">Cell membrane</keyword>
<feature type="transmembrane region" description="Helical" evidence="7">
    <location>
        <begin position="29"/>
        <end position="47"/>
    </location>
</feature>
<evidence type="ECO:0000259" key="8">
    <source>
        <dbReference type="SMART" id="SM00014"/>
    </source>
</evidence>
<dbReference type="SMART" id="SM00014">
    <property type="entry name" value="acidPPc"/>
    <property type="match status" value="1"/>
</dbReference>
<keyword evidence="10" id="KW-1185">Reference proteome</keyword>
<evidence type="ECO:0000256" key="4">
    <source>
        <dbReference type="ARBA" id="ARBA00022801"/>
    </source>
</evidence>
<evidence type="ECO:0000313" key="10">
    <source>
        <dbReference type="Proteomes" id="UP001552479"/>
    </source>
</evidence>
<evidence type="ECO:0000256" key="2">
    <source>
        <dbReference type="ARBA" id="ARBA00022475"/>
    </source>
</evidence>
<evidence type="ECO:0000256" key="7">
    <source>
        <dbReference type="SAM" id="Phobius"/>
    </source>
</evidence>
<dbReference type="PANTHER" id="PTHR14969:SF62">
    <property type="entry name" value="DECAPRENYLPHOSPHORYL-5-PHOSPHORIBOSE PHOSPHATASE RV3807C-RELATED"/>
    <property type="match status" value="1"/>
</dbReference>
<dbReference type="PANTHER" id="PTHR14969">
    <property type="entry name" value="SPHINGOSINE-1-PHOSPHATE PHOSPHOHYDROLASE"/>
    <property type="match status" value="1"/>
</dbReference>
<protein>
    <submittedName>
        <fullName evidence="9">Phosphatase PAP2 family protein</fullName>
    </submittedName>
</protein>
<evidence type="ECO:0000313" key="9">
    <source>
        <dbReference type="EMBL" id="MEV4926884.1"/>
    </source>
</evidence>
<dbReference type="Gene3D" id="1.20.144.10">
    <property type="entry name" value="Phosphatidic acid phosphatase type 2/haloperoxidase"/>
    <property type="match status" value="1"/>
</dbReference>
<evidence type="ECO:0000256" key="6">
    <source>
        <dbReference type="ARBA" id="ARBA00023136"/>
    </source>
</evidence>
<name>A0ABV3J2H9_9ACTN</name>
<comment type="caution">
    <text evidence="9">The sequence shown here is derived from an EMBL/GenBank/DDBJ whole genome shotgun (WGS) entry which is preliminary data.</text>
</comment>
<dbReference type="InterPro" id="IPR036938">
    <property type="entry name" value="PAP2/HPO_sf"/>
</dbReference>
<reference evidence="9 10" key="1">
    <citation type="submission" date="2024-06" db="EMBL/GenBank/DDBJ databases">
        <title>The Natural Products Discovery Center: Release of the First 8490 Sequenced Strains for Exploring Actinobacteria Biosynthetic Diversity.</title>
        <authorList>
            <person name="Kalkreuter E."/>
            <person name="Kautsar S.A."/>
            <person name="Yang D."/>
            <person name="Bader C.D."/>
            <person name="Teijaro C.N."/>
            <person name="Fluegel L."/>
            <person name="Davis C.M."/>
            <person name="Simpson J.R."/>
            <person name="Lauterbach L."/>
            <person name="Steele A.D."/>
            <person name="Gui C."/>
            <person name="Meng S."/>
            <person name="Li G."/>
            <person name="Viehrig K."/>
            <person name="Ye F."/>
            <person name="Su P."/>
            <person name="Kiefer A.F."/>
            <person name="Nichols A."/>
            <person name="Cepeda A.J."/>
            <person name="Yan W."/>
            <person name="Fan B."/>
            <person name="Jiang Y."/>
            <person name="Adhikari A."/>
            <person name="Zheng C.-J."/>
            <person name="Schuster L."/>
            <person name="Cowan T.M."/>
            <person name="Smanski M.J."/>
            <person name="Chevrette M.G."/>
            <person name="De Carvalho L.P.S."/>
            <person name="Shen B."/>
        </authorList>
    </citation>
    <scope>NUCLEOTIDE SEQUENCE [LARGE SCALE GENOMIC DNA]</scope>
    <source>
        <strain evidence="9 10">NPDC053791</strain>
    </source>
</reference>
<dbReference type="Pfam" id="PF01569">
    <property type="entry name" value="PAP2"/>
    <property type="match status" value="1"/>
</dbReference>
<evidence type="ECO:0000256" key="3">
    <source>
        <dbReference type="ARBA" id="ARBA00022692"/>
    </source>
</evidence>
<gene>
    <name evidence="9" type="ORF">AB0L03_29340</name>
</gene>
<feature type="domain" description="Phosphatidic acid phosphatase type 2/haloperoxidase" evidence="8">
    <location>
        <begin position="57"/>
        <end position="171"/>
    </location>
</feature>
<evidence type="ECO:0000256" key="5">
    <source>
        <dbReference type="ARBA" id="ARBA00022989"/>
    </source>
</evidence>
<dbReference type="SUPFAM" id="SSF48317">
    <property type="entry name" value="Acid phosphatase/Vanadium-dependent haloperoxidase"/>
    <property type="match status" value="1"/>
</dbReference>
<keyword evidence="5 7" id="KW-1133">Transmembrane helix</keyword>
<feature type="transmembrane region" description="Helical" evidence="7">
    <location>
        <begin position="129"/>
        <end position="150"/>
    </location>
</feature>
<keyword evidence="3 7" id="KW-0812">Transmembrane</keyword>
<sequence length="207" mass="22024">MDTVDNDLYRDVTEFARSTPEWVHTLAEIGTQAGLLLLMAVAVAVWWGNRRTGARSVALALLVPVTTAIAYGISEVVKSLVDEERPCRAVHGAVTSLAACPPHGDWSFPSNHATLAAALATGIILARRALVWVVLPMALLVAFSRVFLGVHYPHDVAAGLLLGTVVALLGGLLLVRPAAGLVERAEQGRLRMLVKAQGRRQEGIGKA</sequence>
<dbReference type="InterPro" id="IPR000326">
    <property type="entry name" value="PAP2/HPO"/>
</dbReference>
<comment type="subcellular location">
    <subcellularLocation>
        <location evidence="1">Cell membrane</location>
        <topology evidence="1">Multi-pass membrane protein</topology>
    </subcellularLocation>
</comment>
<evidence type="ECO:0000256" key="1">
    <source>
        <dbReference type="ARBA" id="ARBA00004651"/>
    </source>
</evidence>
<organism evidence="9 10">
    <name type="scientific">Streptomyces roseoverticillatus</name>
    <dbReference type="NCBI Taxonomy" id="66429"/>
    <lineage>
        <taxon>Bacteria</taxon>
        <taxon>Bacillati</taxon>
        <taxon>Actinomycetota</taxon>
        <taxon>Actinomycetes</taxon>
        <taxon>Kitasatosporales</taxon>
        <taxon>Streptomycetaceae</taxon>
        <taxon>Streptomyces</taxon>
    </lineage>
</organism>
<dbReference type="RefSeq" id="WP_366090162.1">
    <property type="nucleotide sequence ID" value="NZ_JBFASG010000040.1"/>
</dbReference>
<proteinExistence type="predicted"/>
<keyword evidence="6 7" id="KW-0472">Membrane</keyword>
<feature type="transmembrane region" description="Helical" evidence="7">
    <location>
        <begin position="156"/>
        <end position="175"/>
    </location>
</feature>
<dbReference type="EMBL" id="JBFASG010000040">
    <property type="protein sequence ID" value="MEV4926884.1"/>
    <property type="molecule type" value="Genomic_DNA"/>
</dbReference>
<dbReference type="Proteomes" id="UP001552479">
    <property type="component" value="Unassembled WGS sequence"/>
</dbReference>
<accession>A0ABV3J2H9</accession>
<keyword evidence="4" id="KW-0378">Hydrolase</keyword>